<keyword evidence="4" id="KW-1185">Reference proteome</keyword>
<dbReference type="SUPFAM" id="SSF69318">
    <property type="entry name" value="Integrin alpha N-terminal domain"/>
    <property type="match status" value="2"/>
</dbReference>
<dbReference type="PANTHER" id="PTHR46580">
    <property type="entry name" value="SENSOR KINASE-RELATED"/>
    <property type="match status" value="1"/>
</dbReference>
<dbReference type="Pfam" id="PF13517">
    <property type="entry name" value="FG-GAP_3"/>
    <property type="match status" value="3"/>
</dbReference>
<dbReference type="InterPro" id="IPR002909">
    <property type="entry name" value="IPT_dom"/>
</dbReference>
<evidence type="ECO:0000313" key="3">
    <source>
        <dbReference type="EMBL" id="MBD2717321.1"/>
    </source>
</evidence>
<comment type="caution">
    <text evidence="3">The sequence shown here is derived from an EMBL/GenBank/DDBJ whole genome shotgun (WGS) entry which is preliminary data.</text>
</comment>
<dbReference type="SUPFAM" id="SSF81296">
    <property type="entry name" value="E set domains"/>
    <property type="match status" value="1"/>
</dbReference>
<dbReference type="InterPro" id="IPR013783">
    <property type="entry name" value="Ig-like_fold"/>
</dbReference>
<accession>A0ABR8JKC6</accession>
<dbReference type="Gene3D" id="2.130.10.130">
    <property type="entry name" value="Integrin alpha, N-terminal"/>
    <property type="match status" value="2"/>
</dbReference>
<dbReference type="InterPro" id="IPR014756">
    <property type="entry name" value="Ig_E-set"/>
</dbReference>
<feature type="domain" description="IPT/TIG" evidence="2">
    <location>
        <begin position="1565"/>
        <end position="1641"/>
    </location>
</feature>
<reference evidence="3 4" key="1">
    <citation type="submission" date="2020-09" db="EMBL/GenBank/DDBJ databases">
        <authorList>
            <person name="Kim M.K."/>
        </authorList>
    </citation>
    <scope>NUCLEOTIDE SEQUENCE [LARGE SCALE GENOMIC DNA]</scope>
    <source>
        <strain evidence="3 4">BT646</strain>
    </source>
</reference>
<dbReference type="InterPro" id="IPR013517">
    <property type="entry name" value="FG-GAP"/>
</dbReference>
<evidence type="ECO:0000313" key="4">
    <source>
        <dbReference type="Proteomes" id="UP000642468"/>
    </source>
</evidence>
<dbReference type="EMBL" id="JACWZZ010000007">
    <property type="protein sequence ID" value="MBD2717321.1"/>
    <property type="molecule type" value="Genomic_DNA"/>
</dbReference>
<sequence length="1994" mass="201685">MALLLALQPALAQGPGWQMAQAGSATQAPGTGSSTVTGTATDASGNVFVTGYFSNKVVFGSTTLTSAGGLDVFVAKWVPSTNTWAWAYSGGGSADDRARDIAVSGSNVYVTGTMNDFSYYYSSGYGSSVPSMPTVRFGSISLAGYSTSYYSGSTHSSFSGTNYLYGNMVLLRYTDAGNSATLSWAQSSSVMDQTKGLAVDGSAIYVVGSQTLPYSSSSEHCQAFRGCHTDYYSGGQSNIVLQRYDDTGTGATNAWTQTAGGKSYDQGQDVAVSGSYVYITGSVYNNAADANVVRFGTTAVPGSTSTYSSDLLVARYTTAGVFGWARVGGGTSEDIGLGIAVNGTSVYVTGTITNTTADATAVRFGGTVAVAGASTTLSTDVLLARYTDAGVFSWARAGGGSGEDRGLRVAANSTAAYVTGYSFNTAADANAVRFGGNAVAGTSATASNDMLVARYASNGTFSWARTGGGSGSDEGGGIAVSGTTLYVGGYAASPAATFGTAAGSPVLGGTTGTNRAVAATLTDATSSATWQTAKTSSHGGTSSITATAVNASGEVFVTGTFKGEVTFGSTTLGSAGDNDLFVAKWVPSSSTWAWAVAGGGAGTDGGTGIAVNGNAVYVSGTVSNSTTDVNAVRFGTTAVAGASPTLSDDLLLARYTDNGSSAAFNWARTGGGSGVDKATAIAVNGSAVYLTGSITNNLADANAVRFSGTALAGASATASPDVVLARYTDNTTSATLAWARTGGGTGADAGNSIAVANNLVYITGSITNTLADANAVRFSGMAVAGASATASADVVLARYTDNTTGATLAWVTSGGGVGADEGMGIAVANDAVYITGFFSNNATDANAVRFGGVARSGFGTNPYYTDLLVARYTDTGSSAAFNWAEAGGSDNFDKGLGIAVTGTTVYVTGTVTGTDTPPRFGGTPVLGTNKYSSDVVVASYTDNTSSATCEWTTVGGGNGTDTGAAVALNAPYVYVAGSVLPEARFSDLRITSPANYTVNFLGALDVSKPHIGWVSPASGVAGTAVTMSSHLLGGASNLVVNGVSTLITANTDKTISFVLPIGVGPTNLITATTNAGPVSTTLFTALLSPVTYSPAVNTRTALVLNSRIGLTFSESITAAPGNVLHVFSAQAGGRKAGTVSLNGNALSFASSGSGPNASFKPGEVISVSLAGTIQNAGGLLANKRVYQFTTAVAGSGGGKFQTPAANAEPAVGTTPGAVAVADVDGDGDLDLLSTSTANNSVVVRLNNGSGVFTAPTTGATVGVTYSPQDLAVGDLDGDGDLDLATASSATGMVSIRLNNGSGNFVAPSANAEVYTSTYSRGLTLGDIDGDGDLDLLVANYYSNTVSVRLNNGSGSFTYPAANAEIMVNQNPHAIALGDFDGDGDLDLFTSASSYYSGNTVRVSVNNGTGGFAYWQELYVGSTPSGVTLGDIDGDGDLDLLSANSTGTTVSLRVNNGRGYFVAPSSNAELSVGSGPRTVALGDVDSDGDLDVLTANYNDNTVSVRVNDGSGNFTVPDVSASLSVGTSPVQATLGDVDGDGDLDLLSANSGNGTVSVRFNEPKPLTVTALSANAELPGMPLTISGTGFMPGCSVSIGGADALNVVINSSTSITATVPAGALPGTNPVVVTLGAATAPSPTTFTVLALYAAVTTSCPSTVPYLTTGDGKWHYLLASNGQVVAALQDTRASLGTVTVSYQVTGSASPVRADSRNRKYLDRNFRLVASGGDFPGQTMNVRFFGLTSELARLQTADPTVGYATLYATQYSGSNEDCQLENNDFQAGQFRSLTAAASTPGNGVAWFVAQLAVQDHFSEFYLTGSAAPLPVELSAFTATKRGQAVELAWRTASEKNNDRFEVERSTDGHTFERIGTVAGHGTTTRPTDYSYGDSQYPSLASVLYYRLRQVDQNGSAHLSPIQVVQLDKIASLQLYPNPTRASVTVTGVAAHATIEVIDALGRVRLTVTAEQSGRTVLPLPAELPSGVYIVRSQGLTGRLRVE</sequence>
<protein>
    <submittedName>
        <fullName evidence="3">VCBS repeat-containing protein</fullName>
    </submittedName>
</protein>
<dbReference type="Gene3D" id="2.60.40.10">
    <property type="entry name" value="Immunoglobulins"/>
    <property type="match status" value="2"/>
</dbReference>
<dbReference type="Pfam" id="PF01833">
    <property type="entry name" value="TIG"/>
    <property type="match status" value="1"/>
</dbReference>
<dbReference type="Proteomes" id="UP000642468">
    <property type="component" value="Unassembled WGS sequence"/>
</dbReference>
<evidence type="ECO:0000259" key="2">
    <source>
        <dbReference type="Pfam" id="PF01833"/>
    </source>
</evidence>
<proteinExistence type="predicted"/>
<gene>
    <name evidence="3" type="ORF">IC231_19930</name>
</gene>
<dbReference type="RefSeq" id="WP_190786222.1">
    <property type="nucleotide sequence ID" value="NZ_JACWZZ010000007.1"/>
</dbReference>
<dbReference type="NCBIfam" id="TIGR04183">
    <property type="entry name" value="Por_Secre_tail"/>
    <property type="match status" value="1"/>
</dbReference>
<name>A0ABR8JKC6_9BACT</name>
<evidence type="ECO:0000256" key="1">
    <source>
        <dbReference type="ARBA" id="ARBA00022729"/>
    </source>
</evidence>
<dbReference type="InterPro" id="IPR026444">
    <property type="entry name" value="Secre_tail"/>
</dbReference>
<dbReference type="CDD" id="cd00102">
    <property type="entry name" value="IPT"/>
    <property type="match status" value="1"/>
</dbReference>
<organism evidence="3 4">
    <name type="scientific">Hymenobacter duratus</name>
    <dbReference type="NCBI Taxonomy" id="2771356"/>
    <lineage>
        <taxon>Bacteria</taxon>
        <taxon>Pseudomonadati</taxon>
        <taxon>Bacteroidota</taxon>
        <taxon>Cytophagia</taxon>
        <taxon>Cytophagales</taxon>
        <taxon>Hymenobacteraceae</taxon>
        <taxon>Hymenobacter</taxon>
    </lineage>
</organism>
<dbReference type="InterPro" id="IPR028994">
    <property type="entry name" value="Integrin_alpha_N"/>
</dbReference>
<keyword evidence="1" id="KW-0732">Signal</keyword>